<evidence type="ECO:0000313" key="4">
    <source>
        <dbReference type="Proteomes" id="UP000199029"/>
    </source>
</evidence>
<keyword evidence="2" id="KW-0732">Signal</keyword>
<keyword evidence="4" id="KW-1185">Reference proteome</keyword>
<evidence type="ECO:0000256" key="1">
    <source>
        <dbReference type="SAM" id="MobiDB-lite"/>
    </source>
</evidence>
<reference evidence="4" key="1">
    <citation type="submission" date="2016-10" db="EMBL/GenBank/DDBJ databases">
        <authorList>
            <person name="Varghese N."/>
            <person name="Submissions S."/>
        </authorList>
    </citation>
    <scope>NUCLEOTIDE SEQUENCE [LARGE SCALE GENOMIC DNA]</scope>
    <source>
        <strain evidence="4">OR362-8,ATCC BAA-1266,JCM 13504</strain>
    </source>
</reference>
<gene>
    <name evidence="3" type="ORF">SAMN04515668_0647</name>
</gene>
<dbReference type="Gene3D" id="3.30.1150.10">
    <property type="match status" value="1"/>
</dbReference>
<evidence type="ECO:0000256" key="2">
    <source>
        <dbReference type="SAM" id="SignalP"/>
    </source>
</evidence>
<evidence type="ECO:0000313" key="3">
    <source>
        <dbReference type="EMBL" id="SFP87696.1"/>
    </source>
</evidence>
<sequence>MYRWLACFILFVLGMGLACEASAQRRTTPSPRGKTAKTAQAVPPPAAPAGMMPLLPRFWQLTDSAERTDAAEVFTQYLRHFISYPTLALQAGLGGTIYARLTVQPDGRVSGISITRRDLSTNSPPIKAVMALDAELQRVAWKLRFKPAQPRTDSTSRTIIASSTSVSADSLENIDITDSATASTDSTDVMDITDVTDEGDAAQPKLEVDTVTIYHRFVPLKEGQGSSSKHYPNHAGPPPKYEAKATRSIIISGRGIITALL</sequence>
<feature type="region of interest" description="Disordered" evidence="1">
    <location>
        <begin position="26"/>
        <end position="47"/>
    </location>
</feature>
<feature type="chain" id="PRO_5011607427" evidence="2">
    <location>
        <begin position="24"/>
        <end position="261"/>
    </location>
</feature>
<name>A0A1I5TZG6_HYMAR</name>
<dbReference type="PROSITE" id="PS51257">
    <property type="entry name" value="PROKAR_LIPOPROTEIN"/>
    <property type="match status" value="1"/>
</dbReference>
<feature type="region of interest" description="Disordered" evidence="1">
    <location>
        <begin position="223"/>
        <end position="242"/>
    </location>
</feature>
<protein>
    <submittedName>
        <fullName evidence="3">TonB family C-terminal domain-containing protein</fullName>
    </submittedName>
</protein>
<organism evidence="3 4">
    <name type="scientific">Hymenobacter arizonensis</name>
    <name type="common">Siccationidurans arizonensis</name>
    <dbReference type="NCBI Taxonomy" id="1227077"/>
    <lineage>
        <taxon>Bacteria</taxon>
        <taxon>Pseudomonadati</taxon>
        <taxon>Bacteroidota</taxon>
        <taxon>Cytophagia</taxon>
        <taxon>Cytophagales</taxon>
        <taxon>Hymenobacteraceae</taxon>
        <taxon>Hymenobacter</taxon>
    </lineage>
</organism>
<feature type="signal peptide" evidence="2">
    <location>
        <begin position="1"/>
        <end position="23"/>
    </location>
</feature>
<dbReference type="EMBL" id="FOXS01000001">
    <property type="protein sequence ID" value="SFP87696.1"/>
    <property type="molecule type" value="Genomic_DNA"/>
</dbReference>
<accession>A0A1I5TZG6</accession>
<dbReference type="AlphaFoldDB" id="A0A1I5TZG6"/>
<proteinExistence type="predicted"/>
<dbReference type="Proteomes" id="UP000199029">
    <property type="component" value="Unassembled WGS sequence"/>
</dbReference>
<dbReference type="SUPFAM" id="SSF74653">
    <property type="entry name" value="TolA/TonB C-terminal domain"/>
    <property type="match status" value="1"/>
</dbReference>